<dbReference type="EMBL" id="JACSQK010000006">
    <property type="protein sequence ID" value="MBD7961593.1"/>
    <property type="molecule type" value="Genomic_DNA"/>
</dbReference>
<dbReference type="CDD" id="cd07385">
    <property type="entry name" value="MPP_YkuE_C"/>
    <property type="match status" value="1"/>
</dbReference>
<accession>A0ABR8SDN1</accession>
<keyword evidence="3" id="KW-0472">Membrane</keyword>
<feature type="domain" description="Calcineurin-like phosphoesterase" evidence="4">
    <location>
        <begin position="149"/>
        <end position="328"/>
    </location>
</feature>
<evidence type="ECO:0000313" key="6">
    <source>
        <dbReference type="Proteomes" id="UP000634919"/>
    </source>
</evidence>
<evidence type="ECO:0000256" key="2">
    <source>
        <dbReference type="ARBA" id="ARBA00022801"/>
    </source>
</evidence>
<evidence type="ECO:0000259" key="4">
    <source>
        <dbReference type="Pfam" id="PF00149"/>
    </source>
</evidence>
<feature type="transmembrane region" description="Helical" evidence="3">
    <location>
        <begin position="6"/>
        <end position="21"/>
    </location>
</feature>
<gene>
    <name evidence="5" type="ORF">H9646_14040</name>
</gene>
<dbReference type="RefSeq" id="WP_191723986.1">
    <property type="nucleotide sequence ID" value="NZ_JACSQK010000006.1"/>
</dbReference>
<reference evidence="5 6" key="1">
    <citation type="submission" date="2020-08" db="EMBL/GenBank/DDBJ databases">
        <title>A Genomic Blueprint of the Chicken Gut Microbiome.</title>
        <authorList>
            <person name="Gilroy R."/>
            <person name="Ravi A."/>
            <person name="Getino M."/>
            <person name="Pursley I."/>
            <person name="Horton D.L."/>
            <person name="Alikhan N.-F."/>
            <person name="Baker D."/>
            <person name="Gharbi K."/>
            <person name="Hall N."/>
            <person name="Watson M."/>
            <person name="Adriaenssens E.M."/>
            <person name="Foster-Nyarko E."/>
            <person name="Jarju S."/>
            <person name="Secka A."/>
            <person name="Antonio M."/>
            <person name="Oren A."/>
            <person name="Chaudhuri R."/>
            <person name="La Ragione R.M."/>
            <person name="Hildebrand F."/>
            <person name="Pallen M.J."/>
        </authorList>
    </citation>
    <scope>NUCLEOTIDE SEQUENCE [LARGE SCALE GENOMIC DNA]</scope>
    <source>
        <strain evidence="5 6">Sa2CVA6</strain>
    </source>
</reference>
<dbReference type="Proteomes" id="UP000634919">
    <property type="component" value="Unassembled WGS sequence"/>
</dbReference>
<keyword evidence="2" id="KW-0378">Hydrolase</keyword>
<evidence type="ECO:0000256" key="3">
    <source>
        <dbReference type="SAM" id="Phobius"/>
    </source>
</evidence>
<protein>
    <submittedName>
        <fullName evidence="5">Metallophosphoesterase</fullName>
    </submittedName>
</protein>
<keyword evidence="3" id="KW-1133">Transmembrane helix</keyword>
<dbReference type="InterPro" id="IPR051158">
    <property type="entry name" value="Metallophosphoesterase_sf"/>
</dbReference>
<feature type="transmembrane region" description="Helical" evidence="3">
    <location>
        <begin position="61"/>
        <end position="86"/>
    </location>
</feature>
<dbReference type="Gene3D" id="3.60.21.10">
    <property type="match status" value="1"/>
</dbReference>
<sequence>MVSLLALLAPILSLWLWYPLFKKHRRAFVWCVAITTLLGIAPALLIVAMRHEFMNFALVSHLQVISGGLFAAIGMGVVLAIVRDVLWLVLRATAGPTRAAHILRPRWTVLGMALAVGLNAYGLTQGVKLPQVNEHEVTLPRLPAQLDGLRIAVLADIHATPVNNAAYVQALVERTNAARPDMVVLPGDLIDGDAPTQAGNIAPLAGLHAPFGVWSAPGNHEYYSGYDAWARVFNRLNLNYLANEARVLDVRGQKLAISGVGDPAYGRLSEQNSDPNTPEGVPPDVQTVAQQARAGGAQVHILLGHQPKMARSYAPHGIDLQIAGHTHGGHIKGMDRWIVAPANDGFVSGLYDVGPMRLFVSNGAGLWPGFAVRLGVPSSIDILVLRSATK</sequence>
<comment type="caution">
    <text evidence="5">The sequence shown here is derived from an EMBL/GenBank/DDBJ whole genome shotgun (WGS) entry which is preliminary data.</text>
</comment>
<dbReference type="SUPFAM" id="SSF56300">
    <property type="entry name" value="Metallo-dependent phosphatases"/>
    <property type="match status" value="1"/>
</dbReference>
<dbReference type="PANTHER" id="PTHR31302:SF31">
    <property type="entry name" value="PHOSPHODIESTERASE YAEI"/>
    <property type="match status" value="1"/>
</dbReference>
<keyword evidence="6" id="KW-1185">Reference proteome</keyword>
<keyword evidence="3" id="KW-0812">Transmembrane</keyword>
<dbReference type="Pfam" id="PF00149">
    <property type="entry name" value="Metallophos"/>
    <property type="match status" value="1"/>
</dbReference>
<feature type="transmembrane region" description="Helical" evidence="3">
    <location>
        <begin position="107"/>
        <end position="124"/>
    </location>
</feature>
<name>A0ABR8SDN1_9BURK</name>
<keyword evidence="1" id="KW-0479">Metal-binding</keyword>
<dbReference type="InterPro" id="IPR029052">
    <property type="entry name" value="Metallo-depent_PP-like"/>
</dbReference>
<evidence type="ECO:0000256" key="1">
    <source>
        <dbReference type="ARBA" id="ARBA00022723"/>
    </source>
</evidence>
<dbReference type="InterPro" id="IPR004843">
    <property type="entry name" value="Calcineurin-like_PHP"/>
</dbReference>
<dbReference type="PANTHER" id="PTHR31302">
    <property type="entry name" value="TRANSMEMBRANE PROTEIN WITH METALLOPHOSPHOESTERASE DOMAIN-RELATED"/>
    <property type="match status" value="1"/>
</dbReference>
<organism evidence="5 6">
    <name type="scientific">Comamonas avium</name>
    <dbReference type="NCBI Taxonomy" id="2762231"/>
    <lineage>
        <taxon>Bacteria</taxon>
        <taxon>Pseudomonadati</taxon>
        <taxon>Pseudomonadota</taxon>
        <taxon>Betaproteobacteria</taxon>
        <taxon>Burkholderiales</taxon>
        <taxon>Comamonadaceae</taxon>
        <taxon>Comamonas</taxon>
    </lineage>
</organism>
<feature type="transmembrane region" description="Helical" evidence="3">
    <location>
        <begin position="28"/>
        <end position="49"/>
    </location>
</feature>
<proteinExistence type="predicted"/>
<evidence type="ECO:0000313" key="5">
    <source>
        <dbReference type="EMBL" id="MBD7961593.1"/>
    </source>
</evidence>